<gene>
    <name evidence="2" type="ORF">BDZ83DRAFT_649264</name>
</gene>
<dbReference type="RefSeq" id="XP_060367967.1">
    <property type="nucleotide sequence ID" value="XM_060510257.1"/>
</dbReference>
<accession>A0AAD8USB9</accession>
<sequence>MYHVGSPMKDCYLCRDFIPHISRQRGPGIESPEFCAINQNFEGYQKRPQVAVGAGRRGSGRRLGVLCVTRWEMGGPFRFLSGSPSKYYGWMYGSVALRIGVSHHKTGLEVCGVVERPGGILEGFLRIVSGGLPVPRRPPLRGQRTRRKSISDEYDDSAAPVTRRWAKKRKEAGEKLETGGREPRKPSSSHRAGSQAVASEDSCRD</sequence>
<dbReference type="AlphaFoldDB" id="A0AAD8USB9"/>
<dbReference type="EMBL" id="JAHMHS010000021">
    <property type="protein sequence ID" value="KAK1727912.1"/>
    <property type="molecule type" value="Genomic_DNA"/>
</dbReference>
<protein>
    <submittedName>
        <fullName evidence="2">Uncharacterized protein</fullName>
    </submittedName>
</protein>
<proteinExistence type="predicted"/>
<dbReference type="GeneID" id="85394156"/>
<dbReference type="Proteomes" id="UP001244207">
    <property type="component" value="Unassembled WGS sequence"/>
</dbReference>
<feature type="compositionally biased region" description="Basic and acidic residues" evidence="1">
    <location>
        <begin position="171"/>
        <end position="185"/>
    </location>
</feature>
<reference evidence="2" key="1">
    <citation type="submission" date="2021-12" db="EMBL/GenBank/DDBJ databases">
        <title>Comparative genomics, transcriptomics and evolutionary studies reveal genomic signatures of adaptation to plant cell wall in hemibiotrophic fungi.</title>
        <authorList>
            <consortium name="DOE Joint Genome Institute"/>
            <person name="Baroncelli R."/>
            <person name="Diaz J.F."/>
            <person name="Benocci T."/>
            <person name="Peng M."/>
            <person name="Battaglia E."/>
            <person name="Haridas S."/>
            <person name="Andreopoulos W."/>
            <person name="Labutti K."/>
            <person name="Pangilinan J."/>
            <person name="Floch G.L."/>
            <person name="Makela M.R."/>
            <person name="Henrissat B."/>
            <person name="Grigoriev I.V."/>
            <person name="Crouch J.A."/>
            <person name="De Vries R.P."/>
            <person name="Sukno S.A."/>
            <person name="Thon M.R."/>
        </authorList>
    </citation>
    <scope>NUCLEOTIDE SEQUENCE</scope>
    <source>
        <strain evidence="2">CBS 112980</strain>
    </source>
</reference>
<evidence type="ECO:0000313" key="2">
    <source>
        <dbReference type="EMBL" id="KAK1727912.1"/>
    </source>
</evidence>
<keyword evidence="3" id="KW-1185">Reference proteome</keyword>
<comment type="caution">
    <text evidence="2">The sequence shown here is derived from an EMBL/GenBank/DDBJ whole genome shotgun (WGS) entry which is preliminary data.</text>
</comment>
<evidence type="ECO:0000313" key="3">
    <source>
        <dbReference type="Proteomes" id="UP001244207"/>
    </source>
</evidence>
<organism evidence="2 3">
    <name type="scientific">Glomerella acutata</name>
    <name type="common">Colletotrichum acutatum</name>
    <dbReference type="NCBI Taxonomy" id="27357"/>
    <lineage>
        <taxon>Eukaryota</taxon>
        <taxon>Fungi</taxon>
        <taxon>Dikarya</taxon>
        <taxon>Ascomycota</taxon>
        <taxon>Pezizomycotina</taxon>
        <taxon>Sordariomycetes</taxon>
        <taxon>Hypocreomycetidae</taxon>
        <taxon>Glomerellales</taxon>
        <taxon>Glomerellaceae</taxon>
        <taxon>Colletotrichum</taxon>
        <taxon>Colletotrichum acutatum species complex</taxon>
    </lineage>
</organism>
<evidence type="ECO:0000256" key="1">
    <source>
        <dbReference type="SAM" id="MobiDB-lite"/>
    </source>
</evidence>
<feature type="region of interest" description="Disordered" evidence="1">
    <location>
        <begin position="135"/>
        <end position="205"/>
    </location>
</feature>
<name>A0AAD8USB9_GLOAC</name>